<protein>
    <submittedName>
        <fullName evidence="2">Uncharacterized protein</fullName>
    </submittedName>
</protein>
<reference evidence="2 3" key="1">
    <citation type="submission" date="2017-06" db="EMBL/GenBank/DDBJ databases">
        <authorList>
            <consortium name="Pathogen Informatics"/>
        </authorList>
    </citation>
    <scope>NUCLEOTIDE SEQUENCE [LARGE SCALE GENOMIC DNA]</scope>
    <source>
        <strain evidence="2 3">NCTC13490</strain>
    </source>
</reference>
<evidence type="ECO:0000256" key="1">
    <source>
        <dbReference type="SAM" id="SignalP"/>
    </source>
</evidence>
<evidence type="ECO:0000313" key="3">
    <source>
        <dbReference type="Proteomes" id="UP000215196"/>
    </source>
</evidence>
<accession>A0A239WUB9</accession>
<dbReference type="Proteomes" id="UP000215196">
    <property type="component" value="Chromosome 1"/>
</dbReference>
<evidence type="ECO:0000313" key="2">
    <source>
        <dbReference type="EMBL" id="SNV37408.1"/>
    </source>
</evidence>
<keyword evidence="1" id="KW-0732">Signal</keyword>
<sequence length="218" mass="24825">MTLLKKLLTPLIILAAATWVSAQTDNRKEVMPEKVQFNSAEAKEMLALGKSTINGTAVAREYTDNNIRKNYLNVIIGMDVTGTKHLAPEGTVVMLFPYTEYFKEYLKLRDRYAQSRKYVAVLSKDAFSHRLEAKVGRGGKFSFPQMKPGKYYIETNFTYVGTGLDYVQVGRTDYYNGYGNHMRSEPIYQGYNYNYLDSKVESKIVTVKEDGTTVDIKL</sequence>
<feature type="chain" id="PRO_5012828390" evidence="1">
    <location>
        <begin position="23"/>
        <end position="218"/>
    </location>
</feature>
<organism evidence="2 3">
    <name type="scientific">Chryseobacterium taklimakanense</name>
    <dbReference type="NCBI Taxonomy" id="536441"/>
    <lineage>
        <taxon>Bacteria</taxon>
        <taxon>Pseudomonadati</taxon>
        <taxon>Bacteroidota</taxon>
        <taxon>Flavobacteriia</taxon>
        <taxon>Flavobacteriales</taxon>
        <taxon>Weeksellaceae</taxon>
        <taxon>Chryseobacterium group</taxon>
        <taxon>Chryseobacterium</taxon>
    </lineage>
</organism>
<dbReference type="EMBL" id="LT906465">
    <property type="protein sequence ID" value="SNV37408.1"/>
    <property type="molecule type" value="Genomic_DNA"/>
</dbReference>
<dbReference type="KEGG" id="ctak:4412677_00662"/>
<proteinExistence type="predicted"/>
<dbReference type="AlphaFoldDB" id="A0A239WUB9"/>
<feature type="signal peptide" evidence="1">
    <location>
        <begin position="1"/>
        <end position="22"/>
    </location>
</feature>
<dbReference type="SUPFAM" id="SSF117074">
    <property type="entry name" value="Hypothetical protein PA1324"/>
    <property type="match status" value="1"/>
</dbReference>
<dbReference type="RefSeq" id="WP_095070351.1">
    <property type="nucleotide sequence ID" value="NZ_LT906465.1"/>
</dbReference>
<name>A0A239WUB9_9FLAO</name>
<keyword evidence="3" id="KW-1185">Reference proteome</keyword>
<gene>
    <name evidence="2" type="ORF">SAMEA4412677_00662</name>
</gene>